<evidence type="ECO:0000313" key="3">
    <source>
        <dbReference type="Proteomes" id="UP000095283"/>
    </source>
</evidence>
<evidence type="ECO:0000313" key="4">
    <source>
        <dbReference type="WBParaSite" id="Hba_16179"/>
    </source>
</evidence>
<sequence length="282" mass="31987">MFALQALNGMVLLVTALGTTTDCIKSKSNLYLLMIRCGSFISPNPVFMLDTHIVGKLQPTLSNKWLLKACKNSLFLVICYLCLLLKFYEEISYSDRVFVLGPSHVVCLNGCAITTCSKYRTPIGDLYVDLGAEHSIEMQMPFIVKVMERNSAIQTSRSYRFWLDHCLYRNSRLTEKFLPTILKTPEISSSFHLISVIGGMDAIETLNPQVFNEYLKRTQNTICGRNPITVMLQAAEHFRMINNHTHEFRFLKYSQSNKVKARNTNDSSVSYAAGALFMHPKG</sequence>
<dbReference type="PANTHER" id="PTHR11060">
    <property type="entry name" value="PROTEIN MEMO1"/>
    <property type="match status" value="1"/>
</dbReference>
<reference evidence="4" key="1">
    <citation type="submission" date="2016-11" db="UniProtKB">
        <authorList>
            <consortium name="WormBaseParasite"/>
        </authorList>
    </citation>
    <scope>IDENTIFICATION</scope>
</reference>
<dbReference type="Gene3D" id="3.40.830.10">
    <property type="entry name" value="LigB-like"/>
    <property type="match status" value="2"/>
</dbReference>
<dbReference type="CDD" id="cd07361">
    <property type="entry name" value="MEMO_like"/>
    <property type="match status" value="1"/>
</dbReference>
<comment type="similarity">
    <text evidence="1">Belongs to the MEMO1 family.</text>
</comment>
<name>A0A1I7XEN7_HETBA</name>
<accession>A0A1I7XEN7</accession>
<dbReference type="AlphaFoldDB" id="A0A1I7XEN7"/>
<keyword evidence="2" id="KW-0732">Signal</keyword>
<evidence type="ECO:0000256" key="2">
    <source>
        <dbReference type="SAM" id="SignalP"/>
    </source>
</evidence>
<proteinExistence type="inferred from homology"/>
<dbReference type="Pfam" id="PF01875">
    <property type="entry name" value="Memo"/>
    <property type="match status" value="2"/>
</dbReference>
<dbReference type="PANTHER" id="PTHR11060:SF0">
    <property type="entry name" value="PROTEIN MEMO1"/>
    <property type="match status" value="1"/>
</dbReference>
<dbReference type="WBParaSite" id="Hba_16179">
    <property type="protein sequence ID" value="Hba_16179"/>
    <property type="gene ID" value="Hba_16179"/>
</dbReference>
<feature type="signal peptide" evidence="2">
    <location>
        <begin position="1"/>
        <end position="18"/>
    </location>
</feature>
<keyword evidence="3" id="KW-1185">Reference proteome</keyword>
<evidence type="ECO:0000256" key="1">
    <source>
        <dbReference type="ARBA" id="ARBA00006315"/>
    </source>
</evidence>
<organism evidence="3 4">
    <name type="scientific">Heterorhabditis bacteriophora</name>
    <name type="common">Entomopathogenic nematode worm</name>
    <dbReference type="NCBI Taxonomy" id="37862"/>
    <lineage>
        <taxon>Eukaryota</taxon>
        <taxon>Metazoa</taxon>
        <taxon>Ecdysozoa</taxon>
        <taxon>Nematoda</taxon>
        <taxon>Chromadorea</taxon>
        <taxon>Rhabditida</taxon>
        <taxon>Rhabditina</taxon>
        <taxon>Rhabditomorpha</taxon>
        <taxon>Strongyloidea</taxon>
        <taxon>Heterorhabditidae</taxon>
        <taxon>Heterorhabditis</taxon>
    </lineage>
</organism>
<protein>
    <submittedName>
        <fullName evidence="4">Peptidase A1 domain-containing protein</fullName>
    </submittedName>
</protein>
<dbReference type="Proteomes" id="UP000095283">
    <property type="component" value="Unplaced"/>
</dbReference>
<feature type="chain" id="PRO_5009311117" evidence="2">
    <location>
        <begin position="19"/>
        <end position="282"/>
    </location>
</feature>
<dbReference type="InterPro" id="IPR002737">
    <property type="entry name" value="MEMO1_fam"/>
</dbReference>